<dbReference type="InterPro" id="IPR050799">
    <property type="entry name" value="ZIP_Transporter"/>
</dbReference>
<comment type="subcellular location">
    <subcellularLocation>
        <location evidence="1">Membrane</location>
        <topology evidence="1">Multi-pass membrane protein</topology>
    </subcellularLocation>
</comment>
<feature type="transmembrane region" description="Helical" evidence="7">
    <location>
        <begin position="70"/>
        <end position="90"/>
    </location>
</feature>
<evidence type="ECO:0000256" key="2">
    <source>
        <dbReference type="ARBA" id="ARBA00006939"/>
    </source>
</evidence>
<name>A0AAV5SB94_9BILA</name>
<accession>A0AAV5SB94</accession>
<dbReference type="PANTHER" id="PTHR12191">
    <property type="entry name" value="SOLUTE CARRIER FAMILY 39"/>
    <property type="match status" value="1"/>
</dbReference>
<reference evidence="8" key="1">
    <citation type="submission" date="2023-10" db="EMBL/GenBank/DDBJ databases">
        <title>Genome assembly of Pristionchus species.</title>
        <authorList>
            <person name="Yoshida K."/>
            <person name="Sommer R.J."/>
        </authorList>
    </citation>
    <scope>NUCLEOTIDE SEQUENCE</scope>
    <source>
        <strain evidence="8">RS0144</strain>
    </source>
</reference>
<feature type="transmembrane region" description="Helical" evidence="7">
    <location>
        <begin position="414"/>
        <end position="433"/>
    </location>
</feature>
<keyword evidence="3 7" id="KW-0812">Transmembrane</keyword>
<keyword evidence="9" id="KW-1185">Reference proteome</keyword>
<evidence type="ECO:0000256" key="5">
    <source>
        <dbReference type="ARBA" id="ARBA00023136"/>
    </source>
</evidence>
<evidence type="ECO:0000256" key="6">
    <source>
        <dbReference type="SAM" id="MobiDB-lite"/>
    </source>
</evidence>
<comment type="caution">
    <text evidence="8">The sequence shown here is derived from an EMBL/GenBank/DDBJ whole genome shotgun (WGS) entry which is preliminary data.</text>
</comment>
<evidence type="ECO:0000313" key="9">
    <source>
        <dbReference type="Proteomes" id="UP001432027"/>
    </source>
</evidence>
<evidence type="ECO:0000256" key="3">
    <source>
        <dbReference type="ARBA" id="ARBA00022692"/>
    </source>
</evidence>
<feature type="compositionally biased region" description="Polar residues" evidence="6">
    <location>
        <begin position="246"/>
        <end position="266"/>
    </location>
</feature>
<evidence type="ECO:0000313" key="8">
    <source>
        <dbReference type="EMBL" id="GMS80268.1"/>
    </source>
</evidence>
<protein>
    <submittedName>
        <fullName evidence="8">Uncharacterized protein</fullName>
    </submittedName>
</protein>
<evidence type="ECO:0000256" key="1">
    <source>
        <dbReference type="ARBA" id="ARBA00004141"/>
    </source>
</evidence>
<feature type="region of interest" description="Disordered" evidence="6">
    <location>
        <begin position="300"/>
        <end position="327"/>
    </location>
</feature>
<dbReference type="GO" id="GO:0005886">
    <property type="term" value="C:plasma membrane"/>
    <property type="evidence" value="ECO:0007669"/>
    <property type="project" value="TreeGrafter"/>
</dbReference>
<feature type="region of interest" description="Disordered" evidence="6">
    <location>
        <begin position="152"/>
        <end position="179"/>
    </location>
</feature>
<organism evidence="8 9">
    <name type="scientific">Pristionchus entomophagus</name>
    <dbReference type="NCBI Taxonomy" id="358040"/>
    <lineage>
        <taxon>Eukaryota</taxon>
        <taxon>Metazoa</taxon>
        <taxon>Ecdysozoa</taxon>
        <taxon>Nematoda</taxon>
        <taxon>Chromadorea</taxon>
        <taxon>Rhabditida</taxon>
        <taxon>Rhabditina</taxon>
        <taxon>Diplogasteromorpha</taxon>
        <taxon>Diplogasteroidea</taxon>
        <taxon>Neodiplogasteridae</taxon>
        <taxon>Pristionchus</taxon>
    </lineage>
</organism>
<dbReference type="GO" id="GO:0030003">
    <property type="term" value="P:intracellular monoatomic cation homeostasis"/>
    <property type="evidence" value="ECO:0007669"/>
    <property type="project" value="TreeGrafter"/>
</dbReference>
<proteinExistence type="inferred from homology"/>
<dbReference type="AlphaFoldDB" id="A0AAV5SB94"/>
<feature type="transmembrane region" description="Helical" evidence="7">
    <location>
        <begin position="110"/>
        <end position="129"/>
    </location>
</feature>
<dbReference type="PANTHER" id="PTHR12191:SF32">
    <property type="entry name" value="ZRT (ZRT), IRT- (IRT-) LIKE PROTEIN TRANSPORTER"/>
    <property type="match status" value="1"/>
</dbReference>
<dbReference type="Pfam" id="PF02535">
    <property type="entry name" value="Zip"/>
    <property type="match status" value="1"/>
</dbReference>
<dbReference type="InterPro" id="IPR003689">
    <property type="entry name" value="ZIP"/>
</dbReference>
<dbReference type="EMBL" id="BTSX01000001">
    <property type="protein sequence ID" value="GMS80268.1"/>
    <property type="molecule type" value="Genomic_DNA"/>
</dbReference>
<keyword evidence="5 7" id="KW-0472">Membrane</keyword>
<gene>
    <name evidence="8" type="ORF">PENTCL1PPCAC_2443</name>
</gene>
<feature type="compositionally biased region" description="Polar residues" evidence="6">
    <location>
        <begin position="305"/>
        <end position="320"/>
    </location>
</feature>
<keyword evidence="4 7" id="KW-1133">Transmembrane helix</keyword>
<feature type="region of interest" description="Disordered" evidence="6">
    <location>
        <begin position="219"/>
        <end position="276"/>
    </location>
</feature>
<dbReference type="Proteomes" id="UP001432027">
    <property type="component" value="Unassembled WGS sequence"/>
</dbReference>
<dbReference type="GO" id="GO:0140410">
    <property type="term" value="F:monoatomic cation:bicarbonate symporter activity"/>
    <property type="evidence" value="ECO:0007669"/>
    <property type="project" value="TreeGrafter"/>
</dbReference>
<dbReference type="GO" id="GO:0071578">
    <property type="term" value="P:zinc ion import across plasma membrane"/>
    <property type="evidence" value="ECO:0007669"/>
    <property type="project" value="TreeGrafter"/>
</dbReference>
<evidence type="ECO:0000256" key="7">
    <source>
        <dbReference type="SAM" id="Phobius"/>
    </source>
</evidence>
<evidence type="ECO:0000256" key="4">
    <source>
        <dbReference type="ARBA" id="ARBA00022989"/>
    </source>
</evidence>
<dbReference type="GO" id="GO:0005385">
    <property type="term" value="F:zinc ion transmembrane transporter activity"/>
    <property type="evidence" value="ECO:0007669"/>
    <property type="project" value="TreeGrafter"/>
</dbReference>
<feature type="transmembrane region" description="Helical" evidence="7">
    <location>
        <begin position="445"/>
        <end position="465"/>
    </location>
</feature>
<feature type="transmembrane region" description="Helical" evidence="7">
    <location>
        <begin position="477"/>
        <end position="500"/>
    </location>
</feature>
<feature type="transmembrane region" description="Helical" evidence="7">
    <location>
        <begin position="37"/>
        <end position="58"/>
    </location>
</feature>
<sequence length="510" mass="56699">ASEFIADALKGAFLSSQLTNYSKIIDEPLQPPLWETWGVGLLVLCGCSFSAPLGMLILPCLSAKIYDRAMTFLIAVGIGALSGSCFFVMIPQAFQLTSYDELDYESKSWLIISALYTFLCVDRALQYILEFRRRRQLRRKIHTSTLDSIMEGGGKSRWSDQRQVTEQTDLDDETERKEKEEIERELEMSMLSNAFARTFSTRRRVAMVTGVDDIEYVGRESPRSRRPVLEPTSDDNHLSCDAVSDPTRSSNPHLTRVTISSHNSPPCQSPLGTRKSHHIHHNGFLDQVNERVKQQLQPVPFHSFHSPQNPSPAVTKSPESGSKKKDDEISVDIQVVEKRIVKTAEVEVASVAYMIIFGSSANNFVDGMSMGAAFADSMMRGLSIGIAVVSQQFPQELGTLAILVNSGLGLKKTLLINLIPTTLSFVGFSFGVFMDNIDESFDTYIFAVSSGMYLYIFLGTLIPEIRESANELIRTNLVESLIVSGLQCAGIATGIFFMHYMGKFSDISLE</sequence>
<comment type="similarity">
    <text evidence="2">Belongs to the ZIP transporter (TC 2.A.5) family.</text>
</comment>
<feature type="non-terminal residue" evidence="8">
    <location>
        <position position="1"/>
    </location>
</feature>